<dbReference type="EMBL" id="REGN01006133">
    <property type="protein sequence ID" value="RNA10684.1"/>
    <property type="molecule type" value="Genomic_DNA"/>
</dbReference>
<gene>
    <name evidence="2" type="ORF">BpHYR1_037382</name>
</gene>
<feature type="transmembrane region" description="Helical" evidence="1">
    <location>
        <begin position="61"/>
        <end position="84"/>
    </location>
</feature>
<sequence length="193" mass="23795">MDEMVKNESLFRYFFRTLTRTTDLAELYAIIYSGVTISEKKNFVNFYVNCRFRYRLFLKKFSLFSLKFRFFGHFGFYYFLTIFYEKYTKFTYRNTTVDLLVFPVNSNLKILKRFRYFKQRRRQIEVNDQMILILNIYFLTMNFKTVPLWNELPPEVTSAPTIFMKVEIIIYFIPFFLYLMNGYYIKLQHCNTK</sequence>
<dbReference type="AlphaFoldDB" id="A0A3M7QHS1"/>
<keyword evidence="1" id="KW-0472">Membrane</keyword>
<accession>A0A3M7QHS1</accession>
<name>A0A3M7QHS1_BRAPC</name>
<comment type="caution">
    <text evidence="2">The sequence shown here is derived from an EMBL/GenBank/DDBJ whole genome shotgun (WGS) entry which is preliminary data.</text>
</comment>
<feature type="transmembrane region" description="Helical" evidence="1">
    <location>
        <begin position="129"/>
        <end position="148"/>
    </location>
</feature>
<evidence type="ECO:0000313" key="3">
    <source>
        <dbReference type="Proteomes" id="UP000276133"/>
    </source>
</evidence>
<proteinExistence type="predicted"/>
<keyword evidence="1" id="KW-1133">Transmembrane helix</keyword>
<organism evidence="2 3">
    <name type="scientific">Brachionus plicatilis</name>
    <name type="common">Marine rotifer</name>
    <name type="synonym">Brachionus muelleri</name>
    <dbReference type="NCBI Taxonomy" id="10195"/>
    <lineage>
        <taxon>Eukaryota</taxon>
        <taxon>Metazoa</taxon>
        <taxon>Spiralia</taxon>
        <taxon>Gnathifera</taxon>
        <taxon>Rotifera</taxon>
        <taxon>Eurotatoria</taxon>
        <taxon>Monogononta</taxon>
        <taxon>Pseudotrocha</taxon>
        <taxon>Ploima</taxon>
        <taxon>Brachionidae</taxon>
        <taxon>Brachionus</taxon>
    </lineage>
</organism>
<feature type="transmembrane region" description="Helical" evidence="1">
    <location>
        <begin position="168"/>
        <end position="185"/>
    </location>
</feature>
<evidence type="ECO:0000256" key="1">
    <source>
        <dbReference type="SAM" id="Phobius"/>
    </source>
</evidence>
<dbReference type="Proteomes" id="UP000276133">
    <property type="component" value="Unassembled WGS sequence"/>
</dbReference>
<keyword evidence="1" id="KW-0812">Transmembrane</keyword>
<reference evidence="2 3" key="1">
    <citation type="journal article" date="2018" name="Sci. Rep.">
        <title>Genomic signatures of local adaptation to the degree of environmental predictability in rotifers.</title>
        <authorList>
            <person name="Franch-Gras L."/>
            <person name="Hahn C."/>
            <person name="Garcia-Roger E.M."/>
            <person name="Carmona M.J."/>
            <person name="Serra M."/>
            <person name="Gomez A."/>
        </authorList>
    </citation>
    <scope>NUCLEOTIDE SEQUENCE [LARGE SCALE GENOMIC DNA]</scope>
    <source>
        <strain evidence="2">HYR1</strain>
    </source>
</reference>
<evidence type="ECO:0000313" key="2">
    <source>
        <dbReference type="EMBL" id="RNA10684.1"/>
    </source>
</evidence>
<keyword evidence="3" id="KW-1185">Reference proteome</keyword>
<protein>
    <submittedName>
        <fullName evidence="2">Uncharacterized protein</fullName>
    </submittedName>
</protein>